<name>A0A8D4UVL9_9FIRM</name>
<gene>
    <name evidence="4" type="ORF">Dia5BBH33_17510</name>
</gene>
<organism evidence="4 5">
    <name type="scientific">Dialister hominis</name>
    <dbReference type="NCBI Taxonomy" id="2582419"/>
    <lineage>
        <taxon>Bacteria</taxon>
        <taxon>Bacillati</taxon>
        <taxon>Bacillota</taxon>
        <taxon>Negativicutes</taxon>
        <taxon>Veillonellales</taxon>
        <taxon>Veillonellaceae</taxon>
        <taxon>Dialister</taxon>
    </lineage>
</organism>
<dbReference type="PANTHER" id="PTHR30204:SF83">
    <property type="entry name" value="TRANSCRIPTIONAL REGULATOR, MERR FAMILY"/>
    <property type="match status" value="1"/>
</dbReference>
<feature type="coiled-coil region" evidence="2">
    <location>
        <begin position="83"/>
        <end position="110"/>
    </location>
</feature>
<dbReference type="GeneID" id="92716968"/>
<proteinExistence type="predicted"/>
<feature type="domain" description="HTH merR-type" evidence="3">
    <location>
        <begin position="1"/>
        <end position="71"/>
    </location>
</feature>
<keyword evidence="2" id="KW-0175">Coiled coil</keyword>
<evidence type="ECO:0000313" key="5">
    <source>
        <dbReference type="Proteomes" id="UP000320585"/>
    </source>
</evidence>
<dbReference type="CDD" id="cd01109">
    <property type="entry name" value="HTH_YyaN"/>
    <property type="match status" value="1"/>
</dbReference>
<dbReference type="OrthoDB" id="9773308at2"/>
<keyword evidence="5" id="KW-1185">Reference proteome</keyword>
<keyword evidence="1" id="KW-0238">DNA-binding</keyword>
<dbReference type="InterPro" id="IPR009061">
    <property type="entry name" value="DNA-bd_dom_put_sf"/>
</dbReference>
<dbReference type="EMBL" id="AP019697">
    <property type="protein sequence ID" value="BBK25816.1"/>
    <property type="molecule type" value="Genomic_DNA"/>
</dbReference>
<dbReference type="Proteomes" id="UP000320585">
    <property type="component" value="Chromosome"/>
</dbReference>
<protein>
    <submittedName>
        <fullName evidence="4">MerR family transcriptional regulator</fullName>
    </submittedName>
</protein>
<dbReference type="RefSeq" id="WP_143332819.1">
    <property type="nucleotide sequence ID" value="NZ_AP019697.1"/>
</dbReference>
<dbReference type="GO" id="GO:0003700">
    <property type="term" value="F:DNA-binding transcription factor activity"/>
    <property type="evidence" value="ECO:0007669"/>
    <property type="project" value="InterPro"/>
</dbReference>
<reference evidence="5" key="1">
    <citation type="submission" date="2019-05" db="EMBL/GenBank/DDBJ databases">
        <title>Complete genome sequencing of Dialister sp. strain 5BBH33.</title>
        <authorList>
            <person name="Sakamoto M."/>
            <person name="Murakami T."/>
            <person name="Mori H."/>
        </authorList>
    </citation>
    <scope>NUCLEOTIDE SEQUENCE [LARGE SCALE GENOMIC DNA]</scope>
    <source>
        <strain evidence="5">5BBH33</strain>
    </source>
</reference>
<evidence type="ECO:0000256" key="1">
    <source>
        <dbReference type="ARBA" id="ARBA00023125"/>
    </source>
</evidence>
<dbReference type="SUPFAM" id="SSF46955">
    <property type="entry name" value="Putative DNA-binding domain"/>
    <property type="match status" value="1"/>
</dbReference>
<evidence type="ECO:0000313" key="4">
    <source>
        <dbReference type="EMBL" id="BBK25816.1"/>
    </source>
</evidence>
<sequence length="153" mass="17953">MSYTIQQVSKMTRIPATTLRYYDKEGLLPFLERTESGYRRFSDVDLAALQIVQCLKSAGLSIEEIRQFSEWVHEGDSTLQKRLDLFLRRKEEMEKQIEEWKKILDVINYKCEYYQKAVEAGTEKHLFAKDKLPHADEFITAMPSLPNPQTSEN</sequence>
<dbReference type="InterPro" id="IPR047057">
    <property type="entry name" value="MerR_fam"/>
</dbReference>
<dbReference type="PROSITE" id="PS50937">
    <property type="entry name" value="HTH_MERR_2"/>
    <property type="match status" value="1"/>
</dbReference>
<dbReference type="PANTHER" id="PTHR30204">
    <property type="entry name" value="REDOX-CYCLING DRUG-SENSING TRANSCRIPTIONAL ACTIVATOR SOXR"/>
    <property type="match status" value="1"/>
</dbReference>
<dbReference type="SMART" id="SM00422">
    <property type="entry name" value="HTH_MERR"/>
    <property type="match status" value="1"/>
</dbReference>
<dbReference type="GO" id="GO:0003677">
    <property type="term" value="F:DNA binding"/>
    <property type="evidence" value="ECO:0007669"/>
    <property type="project" value="UniProtKB-KW"/>
</dbReference>
<accession>A0A8D4UVL9</accession>
<dbReference type="InterPro" id="IPR000551">
    <property type="entry name" value="MerR-type_HTH_dom"/>
</dbReference>
<dbReference type="AlphaFoldDB" id="A0A8D4UVL9"/>
<dbReference type="Pfam" id="PF13411">
    <property type="entry name" value="MerR_1"/>
    <property type="match status" value="1"/>
</dbReference>
<evidence type="ECO:0000256" key="2">
    <source>
        <dbReference type="SAM" id="Coils"/>
    </source>
</evidence>
<dbReference type="Gene3D" id="1.10.1660.10">
    <property type="match status" value="1"/>
</dbReference>
<dbReference type="KEGG" id="dho:Dia5BBH33_17510"/>
<evidence type="ECO:0000259" key="3">
    <source>
        <dbReference type="PROSITE" id="PS50937"/>
    </source>
</evidence>